<dbReference type="EMBL" id="CP006868">
    <property type="protein sequence ID" value="UXD21874.1"/>
    <property type="molecule type" value="Genomic_DNA"/>
</dbReference>
<dbReference type="SUPFAM" id="SSF81345">
    <property type="entry name" value="ABC transporter involved in vitamin B12 uptake, BtuC"/>
    <property type="match status" value="1"/>
</dbReference>
<proteinExistence type="inferred from homology"/>
<sequence length="327" mass="34657">MPRAREIYNKIIRRRRFFTIIALLSLIPLVALDLCTGGTPCWALRGETGKLILYDIRLPVALAAILAGASLALAGSLAQTILNNPLASPYTLGISAGAAFGAALAYVFNWSVFGVASNAFLFATLTASAVFMLSKVKGLSPEAMVLAGIAMNYLFHSLLAFAEFVATEEALQAVVFWTFGSLYKATWFKLSVLTLTLIPSSIVALLLSWKLSALRAGEEVAEEVTDPGMLRIISFVILTLVTAVTVCFFGIIAFVGLVAPHVARILVGEDQRFALVTSMATGASLLLAADVASKNIIPGAIIPIGIVTSFVGVPFFVALLIKGWEGA</sequence>
<comment type="subcellular location">
    <subcellularLocation>
        <location evidence="1">Cell membrane</location>
        <topology evidence="1">Multi-pass membrane protein</topology>
    </subcellularLocation>
</comment>
<evidence type="ECO:0000256" key="7">
    <source>
        <dbReference type="ARBA" id="ARBA00023136"/>
    </source>
</evidence>
<feature type="transmembrane region" description="Helical" evidence="8">
    <location>
        <begin position="301"/>
        <end position="321"/>
    </location>
</feature>
<feature type="transmembrane region" description="Helical" evidence="8">
    <location>
        <begin position="56"/>
        <end position="78"/>
    </location>
</feature>
<evidence type="ECO:0000256" key="8">
    <source>
        <dbReference type="SAM" id="Phobius"/>
    </source>
</evidence>
<keyword evidence="10" id="KW-1185">Reference proteome</keyword>
<evidence type="ECO:0000256" key="2">
    <source>
        <dbReference type="ARBA" id="ARBA00007935"/>
    </source>
</evidence>
<accession>A0A977KA56</accession>
<dbReference type="Pfam" id="PF01032">
    <property type="entry name" value="FecCD"/>
    <property type="match status" value="1"/>
</dbReference>
<dbReference type="PANTHER" id="PTHR30472">
    <property type="entry name" value="FERRIC ENTEROBACTIN TRANSPORT SYSTEM PERMEASE PROTEIN"/>
    <property type="match status" value="1"/>
</dbReference>
<gene>
    <name evidence="9" type="ORF">IPA_09100</name>
</gene>
<dbReference type="InterPro" id="IPR037294">
    <property type="entry name" value="ABC_BtuC-like"/>
</dbReference>
<dbReference type="Gene3D" id="1.10.3470.10">
    <property type="entry name" value="ABC transporter involved in vitamin B12 uptake, BtuC"/>
    <property type="match status" value="1"/>
</dbReference>
<keyword evidence="3" id="KW-0813">Transport</keyword>
<keyword evidence="7 8" id="KW-0472">Membrane</keyword>
<evidence type="ECO:0000313" key="9">
    <source>
        <dbReference type="EMBL" id="UXD21874.1"/>
    </source>
</evidence>
<comment type="similarity">
    <text evidence="2">Belongs to the binding-protein-dependent transport system permease family. FecCD subfamily.</text>
</comment>
<dbReference type="GO" id="GO:0022857">
    <property type="term" value="F:transmembrane transporter activity"/>
    <property type="evidence" value="ECO:0007669"/>
    <property type="project" value="InterPro"/>
</dbReference>
<dbReference type="InterPro" id="IPR000522">
    <property type="entry name" value="ABC_transptr_permease_BtuC"/>
</dbReference>
<keyword evidence="6 8" id="KW-1133">Transmembrane helix</keyword>
<keyword evidence="5 8" id="KW-0812">Transmembrane</keyword>
<dbReference type="CDD" id="cd06550">
    <property type="entry name" value="TM_ABC_iron-siderophores_like"/>
    <property type="match status" value="1"/>
</dbReference>
<name>A0A977KA56_9CREN</name>
<keyword evidence="4" id="KW-1003">Cell membrane</keyword>
<feature type="transmembrane region" description="Helical" evidence="8">
    <location>
        <begin position="114"/>
        <end position="133"/>
    </location>
</feature>
<protein>
    <submittedName>
        <fullName evidence="9">Iron-siderophore ABC transporter permease</fullName>
    </submittedName>
</protein>
<evidence type="ECO:0000313" key="10">
    <source>
        <dbReference type="Proteomes" id="UP001063698"/>
    </source>
</evidence>
<evidence type="ECO:0000256" key="4">
    <source>
        <dbReference type="ARBA" id="ARBA00022475"/>
    </source>
</evidence>
<organism evidence="9 10">
    <name type="scientific">Ignicoccus pacificus DSM 13166</name>
    <dbReference type="NCBI Taxonomy" id="940294"/>
    <lineage>
        <taxon>Archaea</taxon>
        <taxon>Thermoproteota</taxon>
        <taxon>Thermoprotei</taxon>
        <taxon>Desulfurococcales</taxon>
        <taxon>Desulfurococcaceae</taxon>
        <taxon>Ignicoccus</taxon>
    </lineage>
</organism>
<reference evidence="9" key="1">
    <citation type="submission" date="2013-11" db="EMBL/GenBank/DDBJ databases">
        <title>Comparative genomics of Ignicoccus.</title>
        <authorList>
            <person name="Podar M."/>
        </authorList>
    </citation>
    <scope>NUCLEOTIDE SEQUENCE</scope>
    <source>
        <strain evidence="9">DSM 13166</strain>
    </source>
</reference>
<evidence type="ECO:0000256" key="1">
    <source>
        <dbReference type="ARBA" id="ARBA00004651"/>
    </source>
</evidence>
<feature type="transmembrane region" description="Helical" evidence="8">
    <location>
        <begin position="90"/>
        <end position="108"/>
    </location>
</feature>
<dbReference type="AlphaFoldDB" id="A0A977KA56"/>
<feature type="transmembrane region" description="Helical" evidence="8">
    <location>
        <begin position="186"/>
        <end position="209"/>
    </location>
</feature>
<feature type="transmembrane region" description="Helical" evidence="8">
    <location>
        <begin position="145"/>
        <end position="166"/>
    </location>
</feature>
<evidence type="ECO:0000256" key="6">
    <source>
        <dbReference type="ARBA" id="ARBA00022989"/>
    </source>
</evidence>
<dbReference type="GO" id="GO:0033214">
    <property type="term" value="P:siderophore-iron import into cell"/>
    <property type="evidence" value="ECO:0007669"/>
    <property type="project" value="TreeGrafter"/>
</dbReference>
<dbReference type="PANTHER" id="PTHR30472:SF25">
    <property type="entry name" value="ABC TRANSPORTER PERMEASE PROTEIN MJ0876-RELATED"/>
    <property type="match status" value="1"/>
</dbReference>
<dbReference type="KEGG" id="ipc:IPA_09100"/>
<dbReference type="Proteomes" id="UP001063698">
    <property type="component" value="Chromosome"/>
</dbReference>
<evidence type="ECO:0000256" key="3">
    <source>
        <dbReference type="ARBA" id="ARBA00022448"/>
    </source>
</evidence>
<feature type="transmembrane region" description="Helical" evidence="8">
    <location>
        <begin position="271"/>
        <end position="289"/>
    </location>
</feature>
<dbReference type="GO" id="GO:0005886">
    <property type="term" value="C:plasma membrane"/>
    <property type="evidence" value="ECO:0007669"/>
    <property type="project" value="UniProtKB-SubCell"/>
</dbReference>
<evidence type="ECO:0000256" key="5">
    <source>
        <dbReference type="ARBA" id="ARBA00022692"/>
    </source>
</evidence>
<feature type="transmembrane region" description="Helical" evidence="8">
    <location>
        <begin position="230"/>
        <end position="259"/>
    </location>
</feature>